<keyword evidence="1" id="KW-0812">Transmembrane</keyword>
<dbReference type="KEGG" id="acm:AciX9_0029"/>
<keyword evidence="1" id="KW-0472">Membrane</keyword>
<evidence type="ECO:0000313" key="3">
    <source>
        <dbReference type="Proteomes" id="UP000000343"/>
    </source>
</evidence>
<dbReference type="EMBL" id="CP002480">
    <property type="protein sequence ID" value="ADW67120.1"/>
    <property type="molecule type" value="Genomic_DNA"/>
</dbReference>
<dbReference type="HOGENOM" id="CLU_2508067_0_0_0"/>
<evidence type="ECO:0000256" key="1">
    <source>
        <dbReference type="SAM" id="Phobius"/>
    </source>
</evidence>
<name>E8X460_GRATM</name>
<gene>
    <name evidence="2" type="ordered locus">AciX9_0029</name>
</gene>
<dbReference type="PaxDb" id="1198114-AciX9_0029"/>
<dbReference type="Proteomes" id="UP000000343">
    <property type="component" value="Chromosome"/>
</dbReference>
<dbReference type="STRING" id="1198114.AciX9_0029"/>
<feature type="transmembrane region" description="Helical" evidence="1">
    <location>
        <begin position="61"/>
        <end position="80"/>
    </location>
</feature>
<protein>
    <submittedName>
        <fullName evidence="2">Uncharacterized protein</fullName>
    </submittedName>
</protein>
<keyword evidence="3" id="KW-1185">Reference proteome</keyword>
<keyword evidence="1" id="KW-1133">Transmembrane helix</keyword>
<dbReference type="RefSeq" id="WP_013578449.1">
    <property type="nucleotide sequence ID" value="NC_015064.1"/>
</dbReference>
<dbReference type="AlphaFoldDB" id="E8X460"/>
<evidence type="ECO:0000313" key="2">
    <source>
        <dbReference type="EMBL" id="ADW67120.1"/>
    </source>
</evidence>
<reference evidence="3" key="1">
    <citation type="submission" date="2011-01" db="EMBL/GenBank/DDBJ databases">
        <title>Complete sequence of chromosome of Acidobacterium sp. MP5ACTX9.</title>
        <authorList>
            <consortium name="US DOE Joint Genome Institute"/>
            <person name="Lucas S."/>
            <person name="Copeland A."/>
            <person name="Lapidus A."/>
            <person name="Cheng J.-F."/>
            <person name="Goodwin L."/>
            <person name="Pitluck S."/>
            <person name="Teshima H."/>
            <person name="Detter J.C."/>
            <person name="Han C."/>
            <person name="Tapia R."/>
            <person name="Land M."/>
            <person name="Hauser L."/>
            <person name="Kyrpides N."/>
            <person name="Ivanova N."/>
            <person name="Ovchinnikova G."/>
            <person name="Pagani I."/>
            <person name="Rawat S.R."/>
            <person name="Mannisto M."/>
            <person name="Haggblom M.M."/>
            <person name="Woyke T."/>
        </authorList>
    </citation>
    <scope>NUCLEOTIDE SEQUENCE [LARGE SCALE GENOMIC DNA]</scope>
    <source>
        <strain evidence="3">MP5ACTX9</strain>
    </source>
</reference>
<accession>E8X460</accession>
<sequence length="85" mass="9432">MAFESGVHRAAGVRRAMAKGPALEMRAMAVEFPEVLGQPGRLHHLEQRVSRNEQGVQRMRGITAAFGTALTMMHFAISYFTGKHH</sequence>
<organism evidence="3">
    <name type="scientific">Granulicella tundricola (strain ATCC BAA-1859 / DSM 23138 / MP5ACTX9)</name>
    <dbReference type="NCBI Taxonomy" id="1198114"/>
    <lineage>
        <taxon>Bacteria</taxon>
        <taxon>Pseudomonadati</taxon>
        <taxon>Acidobacteriota</taxon>
        <taxon>Terriglobia</taxon>
        <taxon>Terriglobales</taxon>
        <taxon>Acidobacteriaceae</taxon>
        <taxon>Granulicella</taxon>
    </lineage>
</organism>
<proteinExistence type="predicted"/>